<proteinExistence type="predicted"/>
<reference evidence="2 3" key="1">
    <citation type="journal article" date="2015" name="Int. J. Syst. Evol. Microbiol.">
        <title>Carboxylicivirga linearis sp. nov., isolated from a sea cucumber culture pond.</title>
        <authorList>
            <person name="Wang F.Q."/>
            <person name="Zhou Y.X."/>
            <person name="Lin X.Z."/>
            <person name="Chen G.J."/>
            <person name="Du Z.J."/>
        </authorList>
    </citation>
    <scope>NUCLEOTIDE SEQUENCE [LARGE SCALE GENOMIC DNA]</scope>
    <source>
        <strain evidence="2 3">FB218</strain>
    </source>
</reference>
<dbReference type="Proteomes" id="UP000708576">
    <property type="component" value="Unassembled WGS sequence"/>
</dbReference>
<keyword evidence="3" id="KW-1185">Reference proteome</keyword>
<protein>
    <recommendedName>
        <fullName evidence="4">DUF3828 domain-containing protein</fullName>
    </recommendedName>
</protein>
<feature type="chain" id="PRO_5045678416" description="DUF3828 domain-containing protein" evidence="1">
    <location>
        <begin position="19"/>
        <end position="162"/>
    </location>
</feature>
<evidence type="ECO:0000313" key="3">
    <source>
        <dbReference type="Proteomes" id="UP000708576"/>
    </source>
</evidence>
<evidence type="ECO:0008006" key="4">
    <source>
        <dbReference type="Google" id="ProtNLM"/>
    </source>
</evidence>
<evidence type="ECO:0000256" key="1">
    <source>
        <dbReference type="SAM" id="SignalP"/>
    </source>
</evidence>
<name>A0ABS5JZS1_9BACT</name>
<gene>
    <name evidence="2" type="ORF">KEM10_19140</name>
</gene>
<keyword evidence="1" id="KW-0732">Signal</keyword>
<dbReference type="RefSeq" id="WP_212218189.1">
    <property type="nucleotide sequence ID" value="NZ_JAGUCO010000023.1"/>
</dbReference>
<accession>A0ABS5JZS1</accession>
<evidence type="ECO:0000313" key="2">
    <source>
        <dbReference type="EMBL" id="MBS2100409.1"/>
    </source>
</evidence>
<organism evidence="2 3">
    <name type="scientific">Carboxylicivirga linearis</name>
    <dbReference type="NCBI Taxonomy" id="1628157"/>
    <lineage>
        <taxon>Bacteria</taxon>
        <taxon>Pseudomonadati</taxon>
        <taxon>Bacteroidota</taxon>
        <taxon>Bacteroidia</taxon>
        <taxon>Marinilabiliales</taxon>
        <taxon>Marinilabiliaceae</taxon>
        <taxon>Carboxylicivirga</taxon>
    </lineage>
</organism>
<dbReference type="EMBL" id="JAGUCO010000023">
    <property type="protein sequence ID" value="MBS2100409.1"/>
    <property type="molecule type" value="Genomic_DNA"/>
</dbReference>
<feature type="signal peptide" evidence="1">
    <location>
        <begin position="1"/>
        <end position="18"/>
    </location>
</feature>
<sequence length="162" mass="18688">MRAVILIALLSICSFAYTQTNFKFITSEKSDIRTISDSIALNAKRIYEYNKEGISDDNINYYIISYKNVKDSLDKINVFFNIKMIGANTALEKKGEPQYTFYGVAGRFLDLYPFWLKYINPESNAEEITLRGKASHKIDDIIFKLSEDKGIWKLKTVLARNN</sequence>
<comment type="caution">
    <text evidence="2">The sequence shown here is derived from an EMBL/GenBank/DDBJ whole genome shotgun (WGS) entry which is preliminary data.</text>
</comment>